<organism evidence="2">
    <name type="scientific">Flexilinea flocculi</name>
    <dbReference type="NCBI Taxonomy" id="1678840"/>
    <lineage>
        <taxon>Bacteria</taxon>
        <taxon>Bacillati</taxon>
        <taxon>Chloroflexota</taxon>
        <taxon>Anaerolineae</taxon>
        <taxon>Anaerolineales</taxon>
        <taxon>Anaerolineaceae</taxon>
        <taxon>Flexilinea</taxon>
    </lineage>
</organism>
<evidence type="ECO:0000313" key="2">
    <source>
        <dbReference type="EMBL" id="GAP39522.1"/>
    </source>
</evidence>
<keyword evidence="3" id="KW-1185">Reference proteome</keyword>
<dbReference type="Proteomes" id="UP000053370">
    <property type="component" value="Unassembled WGS sequence"/>
</dbReference>
<gene>
    <name evidence="2" type="ORF">ATC1_1252</name>
</gene>
<protein>
    <submittedName>
        <fullName evidence="2">Uncharacterized protein</fullName>
    </submittedName>
</protein>
<accession>A0A0K8PA34</accession>
<name>A0A0K8PA34_9CHLR</name>
<proteinExistence type="predicted"/>
<reference evidence="2" key="1">
    <citation type="journal article" date="2015" name="Genome Announc.">
        <title>Draft Genome Sequence of Anaerolineae Strain TC1, a Novel Isolate from a Methanogenic Wastewater Treatment System.</title>
        <authorList>
            <person name="Matsuura N."/>
            <person name="Tourlousse D.M."/>
            <person name="Sun L."/>
            <person name="Toyonaga M."/>
            <person name="Kuroda K."/>
            <person name="Ohashi A."/>
            <person name="Cruz R."/>
            <person name="Yamaguchi T."/>
            <person name="Sekiguchi Y."/>
        </authorList>
    </citation>
    <scope>NUCLEOTIDE SEQUENCE [LARGE SCALE GENOMIC DNA]</scope>
    <source>
        <strain evidence="2">TC1</strain>
    </source>
</reference>
<evidence type="ECO:0000313" key="3">
    <source>
        <dbReference type="Proteomes" id="UP000053370"/>
    </source>
</evidence>
<feature type="region of interest" description="Disordered" evidence="1">
    <location>
        <begin position="28"/>
        <end position="58"/>
    </location>
</feature>
<evidence type="ECO:0000256" key="1">
    <source>
        <dbReference type="SAM" id="MobiDB-lite"/>
    </source>
</evidence>
<dbReference type="AlphaFoldDB" id="A0A0K8PA34"/>
<sequence length="58" mass="6288">MGIRGRLPDRRKRQIGLSVEAAAAAISNPHESLIQTSGPGSRPGTSTGLYENHRLHIR</sequence>
<dbReference type="EMBL" id="DF968180">
    <property type="protein sequence ID" value="GAP39522.1"/>
    <property type="molecule type" value="Genomic_DNA"/>
</dbReference>
<feature type="compositionally biased region" description="Low complexity" evidence="1">
    <location>
        <begin position="36"/>
        <end position="48"/>
    </location>
</feature>
<dbReference type="STRING" id="1678840.ATC1_1252"/>